<dbReference type="EMBL" id="KB007942">
    <property type="protein sequence ID" value="ELR18794.1"/>
    <property type="molecule type" value="Genomic_DNA"/>
</dbReference>
<organism evidence="2 3">
    <name type="scientific">Acanthamoeba castellanii (strain ATCC 30010 / Neff)</name>
    <dbReference type="NCBI Taxonomy" id="1257118"/>
    <lineage>
        <taxon>Eukaryota</taxon>
        <taxon>Amoebozoa</taxon>
        <taxon>Discosea</taxon>
        <taxon>Longamoebia</taxon>
        <taxon>Centramoebida</taxon>
        <taxon>Acanthamoebidae</taxon>
        <taxon>Acanthamoeba</taxon>
    </lineage>
</organism>
<feature type="coiled-coil region" evidence="1">
    <location>
        <begin position="11"/>
        <end position="56"/>
    </location>
</feature>
<accession>L8GZV2</accession>
<dbReference type="AlphaFoldDB" id="L8GZV2"/>
<dbReference type="RefSeq" id="XP_004340850.1">
    <property type="nucleotide sequence ID" value="XM_004340802.1"/>
</dbReference>
<evidence type="ECO:0000313" key="3">
    <source>
        <dbReference type="Proteomes" id="UP000011083"/>
    </source>
</evidence>
<name>L8GZV2_ACACF</name>
<keyword evidence="3" id="KW-1185">Reference proteome</keyword>
<gene>
    <name evidence="2" type="ORF">ACA1_150560</name>
</gene>
<dbReference type="VEuPathDB" id="AmoebaDB:ACA1_150560"/>
<keyword evidence="1" id="KW-0175">Coiled coil</keyword>
<evidence type="ECO:0000313" key="2">
    <source>
        <dbReference type="EMBL" id="ELR18794.1"/>
    </source>
</evidence>
<evidence type="ECO:0000256" key="1">
    <source>
        <dbReference type="SAM" id="Coils"/>
    </source>
</evidence>
<dbReference type="GeneID" id="14919590"/>
<protein>
    <submittedName>
        <fullName evidence="2">Uncharacterized protein</fullName>
    </submittedName>
</protein>
<proteinExistence type="predicted"/>
<dbReference type="Proteomes" id="UP000011083">
    <property type="component" value="Unassembled WGS sequence"/>
</dbReference>
<sequence length="80" mass="9136">MATTTGDGTALAQAREENARLRKELETLLHAQDVAKDRARIAIENLVSENKKLVTEIYSIETKSAEMRRERVELLNQLRK</sequence>
<reference evidence="2 3" key="1">
    <citation type="journal article" date="2013" name="Genome Biol.">
        <title>Genome of Acanthamoeba castellanii highlights extensive lateral gene transfer and early evolution of tyrosine kinase signaling.</title>
        <authorList>
            <person name="Clarke M."/>
            <person name="Lohan A.J."/>
            <person name="Liu B."/>
            <person name="Lagkouvardos I."/>
            <person name="Roy S."/>
            <person name="Zafar N."/>
            <person name="Bertelli C."/>
            <person name="Schilde C."/>
            <person name="Kianianmomeni A."/>
            <person name="Burglin T.R."/>
            <person name="Frech C."/>
            <person name="Turcotte B."/>
            <person name="Kopec K.O."/>
            <person name="Synnott J.M."/>
            <person name="Choo C."/>
            <person name="Paponov I."/>
            <person name="Finkler A."/>
            <person name="Soon Heng Tan C."/>
            <person name="Hutchins A.P."/>
            <person name="Weinmeier T."/>
            <person name="Rattei T."/>
            <person name="Chu J.S."/>
            <person name="Gimenez G."/>
            <person name="Irimia M."/>
            <person name="Rigden D.J."/>
            <person name="Fitzpatrick D.A."/>
            <person name="Lorenzo-Morales J."/>
            <person name="Bateman A."/>
            <person name="Chiu C.H."/>
            <person name="Tang P."/>
            <person name="Hegemann P."/>
            <person name="Fromm H."/>
            <person name="Raoult D."/>
            <person name="Greub G."/>
            <person name="Miranda-Saavedra D."/>
            <person name="Chen N."/>
            <person name="Nash P."/>
            <person name="Ginger M.L."/>
            <person name="Horn M."/>
            <person name="Schaap P."/>
            <person name="Caler L."/>
            <person name="Loftus B."/>
        </authorList>
    </citation>
    <scope>NUCLEOTIDE SEQUENCE [LARGE SCALE GENOMIC DNA]</scope>
    <source>
        <strain evidence="2 3">Neff</strain>
    </source>
</reference>
<dbReference type="KEGG" id="acan:ACA1_150560"/>